<dbReference type="EMBL" id="JAULSX010000003">
    <property type="protein sequence ID" value="KAK3494262.1"/>
    <property type="molecule type" value="Genomic_DNA"/>
</dbReference>
<proteinExistence type="predicted"/>
<dbReference type="RefSeq" id="XP_062693691.1">
    <property type="nucleotide sequence ID" value="XM_062836936.1"/>
</dbReference>
<reference evidence="2 3" key="1">
    <citation type="journal article" date="2023" name="Mol. Phylogenet. Evol.">
        <title>Genome-scale phylogeny and comparative genomics of the fungal order Sordariales.</title>
        <authorList>
            <person name="Hensen N."/>
            <person name="Bonometti L."/>
            <person name="Westerberg I."/>
            <person name="Brannstrom I.O."/>
            <person name="Guillou S."/>
            <person name="Cros-Aarteil S."/>
            <person name="Calhoun S."/>
            <person name="Haridas S."/>
            <person name="Kuo A."/>
            <person name="Mondo S."/>
            <person name="Pangilinan J."/>
            <person name="Riley R."/>
            <person name="LaButti K."/>
            <person name="Andreopoulos B."/>
            <person name="Lipzen A."/>
            <person name="Chen C."/>
            <person name="Yan M."/>
            <person name="Daum C."/>
            <person name="Ng V."/>
            <person name="Clum A."/>
            <person name="Steindorff A."/>
            <person name="Ohm R.A."/>
            <person name="Martin F."/>
            <person name="Silar P."/>
            <person name="Natvig D.O."/>
            <person name="Lalanne C."/>
            <person name="Gautier V."/>
            <person name="Ament-Velasquez S.L."/>
            <person name="Kruys A."/>
            <person name="Hutchinson M.I."/>
            <person name="Powell A.J."/>
            <person name="Barry K."/>
            <person name="Miller A.N."/>
            <person name="Grigoriev I.V."/>
            <person name="Debuchy R."/>
            <person name="Gladieux P."/>
            <person name="Hiltunen Thoren M."/>
            <person name="Johannesson H."/>
        </authorList>
    </citation>
    <scope>NUCLEOTIDE SEQUENCE [LARGE SCALE GENOMIC DNA]</scope>
    <source>
        <strain evidence="2 3">FGSC 10403</strain>
    </source>
</reference>
<sequence length="89" mass="10188">MAGICFSCFFCFSLILLFQMFCFTALLVCVASIHRSADRGFTAFPDFPGFLLLALCWSVWSLGVYVFRIVSFFCFLFHPCIYYRASLSS</sequence>
<feature type="transmembrane region" description="Helical" evidence="1">
    <location>
        <begin position="6"/>
        <end position="31"/>
    </location>
</feature>
<dbReference type="GeneID" id="87874558"/>
<comment type="caution">
    <text evidence="2">The sequence shown here is derived from an EMBL/GenBank/DDBJ whole genome shotgun (WGS) entry which is preliminary data.</text>
</comment>
<dbReference type="Proteomes" id="UP001285908">
    <property type="component" value="Unassembled WGS sequence"/>
</dbReference>
<gene>
    <name evidence="2" type="ORF">B0T23DRAFT_376157</name>
</gene>
<protein>
    <submittedName>
        <fullName evidence="2">Uncharacterized protein</fullName>
    </submittedName>
</protein>
<evidence type="ECO:0000313" key="2">
    <source>
        <dbReference type="EMBL" id="KAK3494262.1"/>
    </source>
</evidence>
<organism evidence="2 3">
    <name type="scientific">Neurospora hispaniola</name>
    <dbReference type="NCBI Taxonomy" id="588809"/>
    <lineage>
        <taxon>Eukaryota</taxon>
        <taxon>Fungi</taxon>
        <taxon>Dikarya</taxon>
        <taxon>Ascomycota</taxon>
        <taxon>Pezizomycotina</taxon>
        <taxon>Sordariomycetes</taxon>
        <taxon>Sordariomycetidae</taxon>
        <taxon>Sordariales</taxon>
        <taxon>Sordariaceae</taxon>
        <taxon>Neurospora</taxon>
    </lineage>
</organism>
<keyword evidence="1" id="KW-0472">Membrane</keyword>
<evidence type="ECO:0000256" key="1">
    <source>
        <dbReference type="SAM" id="Phobius"/>
    </source>
</evidence>
<keyword evidence="1" id="KW-1133">Transmembrane helix</keyword>
<name>A0AAJ0MS20_9PEZI</name>
<keyword evidence="3" id="KW-1185">Reference proteome</keyword>
<accession>A0AAJ0MS20</accession>
<dbReference type="AlphaFoldDB" id="A0AAJ0MS20"/>
<keyword evidence="1" id="KW-0812">Transmembrane</keyword>
<evidence type="ECO:0000313" key="3">
    <source>
        <dbReference type="Proteomes" id="UP001285908"/>
    </source>
</evidence>
<feature type="transmembrane region" description="Helical" evidence="1">
    <location>
        <begin position="43"/>
        <end position="60"/>
    </location>
</feature>